<evidence type="ECO:0000256" key="5">
    <source>
        <dbReference type="ARBA" id="ARBA00022692"/>
    </source>
</evidence>
<dbReference type="Proteomes" id="UP001501521">
    <property type="component" value="Unassembled WGS sequence"/>
</dbReference>
<keyword evidence="9 11" id="KW-0472">Membrane</keyword>
<dbReference type="EMBL" id="BAABLV010000020">
    <property type="protein sequence ID" value="GAA4896851.1"/>
    <property type="molecule type" value="Genomic_DNA"/>
</dbReference>
<evidence type="ECO:0000313" key="12">
    <source>
        <dbReference type="EMBL" id="GAA4896851.1"/>
    </source>
</evidence>
<keyword evidence="8 11" id="KW-0406">Ion transport</keyword>
<evidence type="ECO:0000313" key="13">
    <source>
        <dbReference type="Proteomes" id="UP001501521"/>
    </source>
</evidence>
<sequence length="481" mass="51429">MTTTVMQRPSAAARLRLWVTRETTGGALLLAAALVALIWANTPWSEAYHALSEFEVGPEALHLHLPLAAWASDGLLALFFFLVGVELKHDLVLGSLRNLKEAAVPVFAAMGGMAMPAVIYTVVIAVTGDSSAAHGWAIPTATDIAFALAVLAVFGRGLPRALRMFLMTLAVVDDLLAIIVIAVFYTSDLNIVMLLGTVAAAVAFWFVVRTRRWPRWVLLLLGLVAWWFMHSSGVHATIAGVILGFCVPARPVHGEEEPRTHQINDALQPLSAGIVLPVFAFFAAGVTFITGEGIGEILLQPVVLAIVLGLFVGKITGVLLTTTLVTKLTPLRLPDAIGLRDLVPVGLICGMGFTVSLLIADLSFADGDHTAGGKIGVLLGTAISAIVGAIALSRDARMARSADMNLDGVPDVHTEPITGQERRELAWRTDVIGFMDGDDIPDPDMEYMAAMDGVDLDVETEFVDSIEEEREGRYGPEPDED</sequence>
<feature type="transmembrane region" description="Helical" evidence="11">
    <location>
        <begin position="191"/>
        <end position="208"/>
    </location>
</feature>
<feature type="transmembrane region" description="Helical" evidence="11">
    <location>
        <begin position="297"/>
        <end position="321"/>
    </location>
</feature>
<comment type="function">
    <text evidence="11">Na(+)/H(+) antiporter that extrudes sodium in exchange for external protons.</text>
</comment>
<evidence type="ECO:0000256" key="3">
    <source>
        <dbReference type="ARBA" id="ARBA00022449"/>
    </source>
</evidence>
<feature type="transmembrane region" description="Helical" evidence="11">
    <location>
        <begin position="166"/>
        <end position="185"/>
    </location>
</feature>
<feature type="transmembrane region" description="Helical" evidence="11">
    <location>
        <begin position="371"/>
        <end position="392"/>
    </location>
</feature>
<keyword evidence="6 11" id="KW-1133">Transmembrane helix</keyword>
<dbReference type="PANTHER" id="PTHR30341:SF0">
    <property type="entry name" value="NA(+)_H(+) ANTIPORTER NHAA"/>
    <property type="match status" value="1"/>
</dbReference>
<keyword evidence="5 11" id="KW-0812">Transmembrane</keyword>
<proteinExistence type="inferred from homology"/>
<feature type="transmembrane region" description="Helical" evidence="11">
    <location>
        <begin position="342"/>
        <end position="365"/>
    </location>
</feature>
<dbReference type="Gene3D" id="1.20.1530.10">
    <property type="entry name" value="Na+/H+ antiporter like domain"/>
    <property type="match status" value="1"/>
</dbReference>
<dbReference type="RefSeq" id="WP_345580833.1">
    <property type="nucleotide sequence ID" value="NZ_BAABLV010000020.1"/>
</dbReference>
<dbReference type="InterPro" id="IPR004670">
    <property type="entry name" value="NhaA"/>
</dbReference>
<keyword evidence="4 11" id="KW-1003">Cell membrane</keyword>
<evidence type="ECO:0000256" key="4">
    <source>
        <dbReference type="ARBA" id="ARBA00022475"/>
    </source>
</evidence>
<dbReference type="PANTHER" id="PTHR30341">
    <property type="entry name" value="SODIUM ION/PROTON ANTIPORTER NHAA-RELATED"/>
    <property type="match status" value="1"/>
</dbReference>
<feature type="transmembrane region" description="Helical" evidence="11">
    <location>
        <begin position="133"/>
        <end position="154"/>
    </location>
</feature>
<keyword evidence="2 11" id="KW-0813">Transport</keyword>
<comment type="caution">
    <text evidence="12">The sequence shown here is derived from an EMBL/GenBank/DDBJ whole genome shotgun (WGS) entry which is preliminary data.</text>
</comment>
<organism evidence="12 13">
    <name type="scientific">Tessaracoccus lubricantis</name>
    <dbReference type="NCBI Taxonomy" id="545543"/>
    <lineage>
        <taxon>Bacteria</taxon>
        <taxon>Bacillati</taxon>
        <taxon>Actinomycetota</taxon>
        <taxon>Actinomycetes</taxon>
        <taxon>Propionibacteriales</taxon>
        <taxon>Propionibacteriaceae</taxon>
        <taxon>Tessaracoccus</taxon>
    </lineage>
</organism>
<comment type="subcellular location">
    <subcellularLocation>
        <location evidence="1">Cell inner membrane</location>
        <topology evidence="1">Multi-pass membrane protein</topology>
    </subcellularLocation>
    <subcellularLocation>
        <location evidence="11">Cell membrane</location>
        <topology evidence="11">Multi-pass membrane protein</topology>
    </subcellularLocation>
</comment>
<keyword evidence="13" id="KW-1185">Reference proteome</keyword>
<evidence type="ECO:0000256" key="10">
    <source>
        <dbReference type="ARBA" id="ARBA00023201"/>
    </source>
</evidence>
<evidence type="ECO:0000256" key="9">
    <source>
        <dbReference type="ARBA" id="ARBA00023136"/>
    </source>
</evidence>
<accession>A0ABP9FA41</accession>
<feature type="transmembrane region" description="Helical" evidence="11">
    <location>
        <begin position="64"/>
        <end position="85"/>
    </location>
</feature>
<keyword evidence="7 11" id="KW-0915">Sodium</keyword>
<feature type="transmembrane region" description="Helical" evidence="11">
    <location>
        <begin position="106"/>
        <end position="127"/>
    </location>
</feature>
<reference evidence="13" key="1">
    <citation type="journal article" date="2019" name="Int. J. Syst. Evol. Microbiol.">
        <title>The Global Catalogue of Microorganisms (GCM) 10K type strain sequencing project: providing services to taxonomists for standard genome sequencing and annotation.</title>
        <authorList>
            <consortium name="The Broad Institute Genomics Platform"/>
            <consortium name="The Broad Institute Genome Sequencing Center for Infectious Disease"/>
            <person name="Wu L."/>
            <person name="Ma J."/>
        </authorList>
    </citation>
    <scope>NUCLEOTIDE SEQUENCE [LARGE SCALE GENOMIC DNA]</scope>
    <source>
        <strain evidence="13">JCM 19125</strain>
    </source>
</reference>
<evidence type="ECO:0000256" key="8">
    <source>
        <dbReference type="ARBA" id="ARBA00023065"/>
    </source>
</evidence>
<evidence type="ECO:0000256" key="1">
    <source>
        <dbReference type="ARBA" id="ARBA00004429"/>
    </source>
</evidence>
<keyword evidence="10 11" id="KW-0739">Sodium transport</keyword>
<name>A0ABP9FA41_9ACTN</name>
<evidence type="ECO:0000256" key="7">
    <source>
        <dbReference type="ARBA" id="ARBA00023053"/>
    </source>
</evidence>
<dbReference type="InterPro" id="IPR023171">
    <property type="entry name" value="Na/H_antiporter_dom_sf"/>
</dbReference>
<feature type="transmembrane region" description="Helical" evidence="11">
    <location>
        <begin position="213"/>
        <end position="229"/>
    </location>
</feature>
<evidence type="ECO:0000256" key="11">
    <source>
        <dbReference type="HAMAP-Rule" id="MF_01844"/>
    </source>
</evidence>
<feature type="transmembrane region" description="Helical" evidence="11">
    <location>
        <begin position="235"/>
        <end position="252"/>
    </location>
</feature>
<evidence type="ECO:0000256" key="6">
    <source>
        <dbReference type="ARBA" id="ARBA00022989"/>
    </source>
</evidence>
<keyword evidence="3 11" id="KW-0050">Antiport</keyword>
<comment type="similarity">
    <text evidence="11">Belongs to the NhaA Na(+)/H(+) (TC 2.A.33) antiporter family.</text>
</comment>
<gene>
    <name evidence="12" type="primary">nhaA_1</name>
    <name evidence="11" type="synonym">nhaA</name>
    <name evidence="12" type="ORF">GCM10025789_13370</name>
</gene>
<comment type="catalytic activity">
    <reaction evidence="11">
        <text>Na(+)(in) + 2 H(+)(out) = Na(+)(out) + 2 H(+)(in)</text>
        <dbReference type="Rhea" id="RHEA:29251"/>
        <dbReference type="ChEBI" id="CHEBI:15378"/>
        <dbReference type="ChEBI" id="CHEBI:29101"/>
    </reaction>
</comment>
<evidence type="ECO:0000256" key="2">
    <source>
        <dbReference type="ARBA" id="ARBA00022448"/>
    </source>
</evidence>
<dbReference type="Pfam" id="PF06965">
    <property type="entry name" value="Na_H_antiport_1"/>
    <property type="match status" value="1"/>
</dbReference>
<feature type="transmembrane region" description="Helical" evidence="11">
    <location>
        <begin position="272"/>
        <end position="291"/>
    </location>
</feature>
<dbReference type="NCBIfam" id="TIGR00773">
    <property type="entry name" value="NhaA"/>
    <property type="match status" value="1"/>
</dbReference>
<dbReference type="HAMAP" id="MF_01844">
    <property type="entry name" value="NhaA"/>
    <property type="match status" value="1"/>
</dbReference>
<protein>
    <recommendedName>
        <fullName evidence="11">Na(+)/H(+) antiporter NhaA</fullName>
    </recommendedName>
    <alternativeName>
        <fullName evidence="11">Sodium/proton antiporter NhaA</fullName>
    </alternativeName>
</protein>